<evidence type="ECO:0000256" key="1">
    <source>
        <dbReference type="SAM" id="Phobius"/>
    </source>
</evidence>
<dbReference type="SUPFAM" id="SSF53474">
    <property type="entry name" value="alpha/beta-Hydrolases"/>
    <property type="match status" value="1"/>
</dbReference>
<dbReference type="PANTHER" id="PTHR33428:SF14">
    <property type="entry name" value="CARBOXYLESTERASE TYPE B DOMAIN-CONTAINING PROTEIN"/>
    <property type="match status" value="1"/>
</dbReference>
<evidence type="ECO:0000313" key="4">
    <source>
        <dbReference type="Proteomes" id="UP000271624"/>
    </source>
</evidence>
<dbReference type="AlphaFoldDB" id="A0A3S1I8U5"/>
<gene>
    <name evidence="3" type="ORF">DSM106972_095420</name>
</gene>
<keyword evidence="2" id="KW-0732">Signal</keyword>
<dbReference type="Pfam" id="PF07224">
    <property type="entry name" value="Chlorophyllase"/>
    <property type="match status" value="1"/>
</dbReference>
<protein>
    <recommendedName>
        <fullName evidence="5">Alpha/beta hydrolase</fullName>
    </recommendedName>
</protein>
<keyword evidence="1" id="KW-0472">Membrane</keyword>
<accession>A0A3S1I8U5</accession>
<dbReference type="EMBL" id="RSCL01000055">
    <property type="protein sequence ID" value="RUS93783.1"/>
    <property type="molecule type" value="Genomic_DNA"/>
</dbReference>
<dbReference type="InterPro" id="IPR017395">
    <property type="entry name" value="Chlorophyllase-like"/>
</dbReference>
<keyword evidence="4" id="KW-1185">Reference proteome</keyword>
<dbReference type="Gene3D" id="3.40.50.1820">
    <property type="entry name" value="alpha/beta hydrolase"/>
    <property type="match status" value="1"/>
</dbReference>
<comment type="caution">
    <text evidence="3">The sequence shown here is derived from an EMBL/GenBank/DDBJ whole genome shotgun (WGS) entry which is preliminary data.</text>
</comment>
<dbReference type="Proteomes" id="UP000271624">
    <property type="component" value="Unassembled WGS sequence"/>
</dbReference>
<evidence type="ECO:0000256" key="2">
    <source>
        <dbReference type="SAM" id="SignalP"/>
    </source>
</evidence>
<keyword evidence="1" id="KW-1133">Transmembrane helix</keyword>
<reference evidence="3" key="1">
    <citation type="submission" date="2018-12" db="EMBL/GenBank/DDBJ databases">
        <authorList>
            <person name="Will S."/>
            <person name="Neumann-Schaal M."/>
            <person name="Henke P."/>
        </authorList>
    </citation>
    <scope>NUCLEOTIDE SEQUENCE</scope>
    <source>
        <strain evidence="3">PCC 7102</strain>
    </source>
</reference>
<feature type="signal peptide" evidence="2">
    <location>
        <begin position="1"/>
        <end position="24"/>
    </location>
</feature>
<feature type="chain" id="PRO_5030083056" description="Alpha/beta hydrolase" evidence="2">
    <location>
        <begin position="25"/>
        <end position="346"/>
    </location>
</feature>
<keyword evidence="1" id="KW-0812">Transmembrane</keyword>
<reference evidence="3" key="2">
    <citation type="journal article" date="2019" name="Genome Biol. Evol.">
        <title>Day and night: Metabolic profiles and evolutionary relationships of six axenic non-marine cyanobacteria.</title>
        <authorList>
            <person name="Will S.E."/>
            <person name="Henke P."/>
            <person name="Boedeker C."/>
            <person name="Huang S."/>
            <person name="Brinkmann H."/>
            <person name="Rohde M."/>
            <person name="Jarek M."/>
            <person name="Friedl T."/>
            <person name="Seufert S."/>
            <person name="Schumacher M."/>
            <person name="Overmann J."/>
            <person name="Neumann-Schaal M."/>
            <person name="Petersen J."/>
        </authorList>
    </citation>
    <scope>NUCLEOTIDE SEQUENCE [LARGE SCALE GENOMIC DNA]</scope>
    <source>
        <strain evidence="3">PCC 7102</strain>
    </source>
</reference>
<proteinExistence type="predicted"/>
<evidence type="ECO:0008006" key="5">
    <source>
        <dbReference type="Google" id="ProtNLM"/>
    </source>
</evidence>
<organism evidence="3 4">
    <name type="scientific">Dulcicalothrix desertica PCC 7102</name>
    <dbReference type="NCBI Taxonomy" id="232991"/>
    <lineage>
        <taxon>Bacteria</taxon>
        <taxon>Bacillati</taxon>
        <taxon>Cyanobacteriota</taxon>
        <taxon>Cyanophyceae</taxon>
        <taxon>Nostocales</taxon>
        <taxon>Calotrichaceae</taxon>
        <taxon>Dulcicalothrix</taxon>
    </lineage>
</organism>
<dbReference type="PANTHER" id="PTHR33428">
    <property type="entry name" value="CHLOROPHYLLASE-2, CHLOROPLASTIC"/>
    <property type="match status" value="1"/>
</dbReference>
<dbReference type="InterPro" id="IPR029058">
    <property type="entry name" value="AB_hydrolase_fold"/>
</dbReference>
<feature type="transmembrane region" description="Helical" evidence="1">
    <location>
        <begin position="320"/>
        <end position="338"/>
    </location>
</feature>
<evidence type="ECO:0000313" key="3">
    <source>
        <dbReference type="EMBL" id="RUS93783.1"/>
    </source>
</evidence>
<name>A0A3S1I8U5_9CYAN</name>
<sequence length="346" mass="36875">MKLQALSLIAISTIILTTGKTATATTFNPSPLFTDVTSYTTTSGVTDIYFPNPSDLKTGNYSFPIALLLQGANVNKSNYSNYASTVARYGFVVVVPNNERELAPVGEGLFAETSQINAILAQMRAETSNPNSPVVGIVNTEKLGLLGHSFGGSVGLSAIANVCLPRFCSTQASLPIEVKAGAFYATGLARTPNVLPVEYIPINNSIPVALLRGTLDGIIPPFVTDGTYNNIQNPPKALISLTGANHYGITNTNNPSGPFPDRNTPTIPQDVAIETLARWSGLFLRASILNDKEAFKYVYFTGDVADPNVTVISERVPESAPTIGLFGIGFAGIIINYARKRVRNGR</sequence>